<name>A0A1R1J777_9BURK</name>
<dbReference type="Proteomes" id="UP000187194">
    <property type="component" value="Unassembled WGS sequence"/>
</dbReference>
<accession>A0A1R1J777</accession>
<gene>
    <name evidence="2" type="ORF">BW685_22425</name>
</gene>
<reference evidence="2 3" key="1">
    <citation type="submission" date="2017-01" db="EMBL/GenBank/DDBJ databases">
        <title>Phylogeographic, genomic and meropenem susceptibility analysis of Burkholderia ubonensis.</title>
        <authorList>
            <person name="Price E.P."/>
            <person name="Sarovich D.S."/>
            <person name="Webb J.R."/>
            <person name="Hall C.M."/>
            <person name="Sahl J.W."/>
            <person name="Kaestli M."/>
            <person name="Mayo M."/>
            <person name="Harrington G."/>
            <person name="Baker A.L."/>
            <person name="Sidak-Loftis L.C."/>
            <person name="Lummis M."/>
            <person name="Schupp J.M."/>
            <person name="Gillece J.D."/>
            <person name="Tuanyok A."/>
            <person name="Warner J."/>
            <person name="Busch J.D."/>
            <person name="Keim P."/>
            <person name="Currie B.J."/>
            <person name="Wagner D.M."/>
        </authorList>
    </citation>
    <scope>NUCLEOTIDE SEQUENCE [LARGE SCALE GENOMIC DNA]</scope>
    <source>
        <strain evidence="2 3">A21</strain>
    </source>
</reference>
<proteinExistence type="predicted"/>
<dbReference type="EMBL" id="MTJZ01000034">
    <property type="protein sequence ID" value="OMG71172.1"/>
    <property type="molecule type" value="Genomic_DNA"/>
</dbReference>
<organism evidence="2 3">
    <name type="scientific">Burkholderia ubonensis</name>
    <dbReference type="NCBI Taxonomy" id="101571"/>
    <lineage>
        <taxon>Bacteria</taxon>
        <taxon>Pseudomonadati</taxon>
        <taxon>Pseudomonadota</taxon>
        <taxon>Betaproteobacteria</taxon>
        <taxon>Burkholderiales</taxon>
        <taxon>Burkholderiaceae</taxon>
        <taxon>Burkholderia</taxon>
        <taxon>Burkholderia cepacia complex</taxon>
    </lineage>
</organism>
<evidence type="ECO:0000313" key="2">
    <source>
        <dbReference type="EMBL" id="OMG71172.1"/>
    </source>
</evidence>
<evidence type="ECO:0000256" key="1">
    <source>
        <dbReference type="SAM" id="MobiDB-lite"/>
    </source>
</evidence>
<evidence type="ECO:0000313" key="3">
    <source>
        <dbReference type="Proteomes" id="UP000187194"/>
    </source>
</evidence>
<dbReference type="AlphaFoldDB" id="A0A1R1J777"/>
<feature type="compositionally biased region" description="Basic and acidic residues" evidence="1">
    <location>
        <begin position="73"/>
        <end position="82"/>
    </location>
</feature>
<sequence length="93" mass="10277">MIFAIDSPKTAKRAIAATAGAACMRIGCERCHAGNANRINAMQCRRRYGAMRGTRRAARVRDPLRAACDIDMRKTSLDRPEPDGYMPSLFSTD</sequence>
<comment type="caution">
    <text evidence="2">The sequence shown here is derived from an EMBL/GenBank/DDBJ whole genome shotgun (WGS) entry which is preliminary data.</text>
</comment>
<feature type="region of interest" description="Disordered" evidence="1">
    <location>
        <begin position="73"/>
        <end position="93"/>
    </location>
</feature>
<protein>
    <submittedName>
        <fullName evidence="2">Uncharacterized protein</fullName>
    </submittedName>
</protein>